<dbReference type="Proteomes" id="UP001596997">
    <property type="component" value="Unassembled WGS sequence"/>
</dbReference>
<protein>
    <submittedName>
        <fullName evidence="3">YybH family protein</fullName>
    </submittedName>
</protein>
<feature type="signal peptide" evidence="1">
    <location>
        <begin position="1"/>
        <end position="20"/>
    </location>
</feature>
<evidence type="ECO:0000259" key="2">
    <source>
        <dbReference type="Pfam" id="PF14534"/>
    </source>
</evidence>
<proteinExistence type="predicted"/>
<dbReference type="InterPro" id="IPR027843">
    <property type="entry name" value="DUF4440"/>
</dbReference>
<dbReference type="EMBL" id="JBHTJM010000009">
    <property type="protein sequence ID" value="MFD0964667.1"/>
    <property type="molecule type" value="Genomic_DNA"/>
</dbReference>
<name>A0ABW3I599_9FLAO</name>
<accession>A0ABW3I599</accession>
<dbReference type="InterPro" id="IPR032710">
    <property type="entry name" value="NTF2-like_dom_sf"/>
</dbReference>
<dbReference type="Pfam" id="PF14534">
    <property type="entry name" value="DUF4440"/>
    <property type="match status" value="1"/>
</dbReference>
<dbReference type="PROSITE" id="PS00018">
    <property type="entry name" value="EF_HAND_1"/>
    <property type="match status" value="1"/>
</dbReference>
<feature type="domain" description="DUF4440" evidence="2">
    <location>
        <begin position="29"/>
        <end position="142"/>
    </location>
</feature>
<dbReference type="Gene3D" id="3.10.450.50">
    <property type="match status" value="1"/>
</dbReference>
<dbReference type="RefSeq" id="WP_377716207.1">
    <property type="nucleotide sequence ID" value="NZ_JBHTJM010000009.1"/>
</dbReference>
<reference evidence="4" key="1">
    <citation type="journal article" date="2019" name="Int. J. Syst. Evol. Microbiol.">
        <title>The Global Catalogue of Microorganisms (GCM) 10K type strain sequencing project: providing services to taxonomists for standard genome sequencing and annotation.</title>
        <authorList>
            <consortium name="The Broad Institute Genomics Platform"/>
            <consortium name="The Broad Institute Genome Sequencing Center for Infectious Disease"/>
            <person name="Wu L."/>
            <person name="Ma J."/>
        </authorList>
    </citation>
    <scope>NUCLEOTIDE SEQUENCE [LARGE SCALE GENOMIC DNA]</scope>
    <source>
        <strain evidence="4">CCUG 62114</strain>
    </source>
</reference>
<gene>
    <name evidence="3" type="ORF">ACFQ1O_11690</name>
</gene>
<organism evidence="3 4">
    <name type="scientific">Pseudofulvibacter geojedonensis</name>
    <dbReference type="NCBI Taxonomy" id="1123758"/>
    <lineage>
        <taxon>Bacteria</taxon>
        <taxon>Pseudomonadati</taxon>
        <taxon>Bacteroidota</taxon>
        <taxon>Flavobacteriia</taxon>
        <taxon>Flavobacteriales</taxon>
        <taxon>Flavobacteriaceae</taxon>
        <taxon>Pseudofulvibacter</taxon>
    </lineage>
</organism>
<sequence length="174" mass="20458">MFQKITFSVFFLITFSSSLAQTKNDLNEINAVWEQFYQAFNSLDASLMANIHSKKLIRISGGNRIKDYKTYIDGYKKQFKKAREDKTTNKISLRFFERIANDSIASERGIYKLERKEVNKELKIFYGQFHVLLAKENGNWKIIMDYDSNENNSIGEEEYRKAYGINNLDAFIKK</sequence>
<keyword evidence="4" id="KW-1185">Reference proteome</keyword>
<evidence type="ECO:0000256" key="1">
    <source>
        <dbReference type="SAM" id="SignalP"/>
    </source>
</evidence>
<evidence type="ECO:0000313" key="3">
    <source>
        <dbReference type="EMBL" id="MFD0964667.1"/>
    </source>
</evidence>
<keyword evidence="1" id="KW-0732">Signal</keyword>
<dbReference type="InterPro" id="IPR018247">
    <property type="entry name" value="EF_Hand_1_Ca_BS"/>
</dbReference>
<dbReference type="SUPFAM" id="SSF54427">
    <property type="entry name" value="NTF2-like"/>
    <property type="match status" value="1"/>
</dbReference>
<evidence type="ECO:0000313" key="4">
    <source>
        <dbReference type="Proteomes" id="UP001596997"/>
    </source>
</evidence>
<feature type="chain" id="PRO_5045300039" evidence="1">
    <location>
        <begin position="21"/>
        <end position="174"/>
    </location>
</feature>
<comment type="caution">
    <text evidence="3">The sequence shown here is derived from an EMBL/GenBank/DDBJ whole genome shotgun (WGS) entry which is preliminary data.</text>
</comment>